<dbReference type="OrthoDB" id="343560at2"/>
<feature type="transmembrane region" description="Helical" evidence="1">
    <location>
        <begin position="143"/>
        <end position="166"/>
    </location>
</feature>
<feature type="transmembrane region" description="Helical" evidence="1">
    <location>
        <begin position="178"/>
        <end position="198"/>
    </location>
</feature>
<accession>A0A243WFR6</accession>
<feature type="transmembrane region" description="Helical" evidence="1">
    <location>
        <begin position="75"/>
        <end position="93"/>
    </location>
</feature>
<comment type="caution">
    <text evidence="2">The sequence shown here is derived from an EMBL/GenBank/DDBJ whole genome shotgun (WGS) entry which is preliminary data.</text>
</comment>
<evidence type="ECO:0000256" key="1">
    <source>
        <dbReference type="SAM" id="Phobius"/>
    </source>
</evidence>
<dbReference type="EMBL" id="MTSE01000004">
    <property type="protein sequence ID" value="OUJ74330.1"/>
    <property type="molecule type" value="Genomic_DNA"/>
</dbReference>
<dbReference type="Proteomes" id="UP000194873">
    <property type="component" value="Unassembled WGS sequence"/>
</dbReference>
<keyword evidence="3" id="KW-1185">Reference proteome</keyword>
<protein>
    <submittedName>
        <fullName evidence="2">Uncharacterized protein</fullName>
    </submittedName>
</protein>
<organism evidence="2 3">
    <name type="scientific">Hymenobacter crusticola</name>
    <dbReference type="NCBI Taxonomy" id="1770526"/>
    <lineage>
        <taxon>Bacteria</taxon>
        <taxon>Pseudomonadati</taxon>
        <taxon>Bacteroidota</taxon>
        <taxon>Cytophagia</taxon>
        <taxon>Cytophagales</taxon>
        <taxon>Hymenobacteraceae</taxon>
        <taxon>Hymenobacter</taxon>
    </lineage>
</organism>
<feature type="transmembrane region" description="Helical" evidence="1">
    <location>
        <begin position="255"/>
        <end position="275"/>
    </location>
</feature>
<evidence type="ECO:0000313" key="2">
    <source>
        <dbReference type="EMBL" id="OUJ74330.1"/>
    </source>
</evidence>
<gene>
    <name evidence="2" type="ORF">BXP70_09910</name>
</gene>
<sequence length="287" mass="31243">METTFTISKASSSAPAQPSFSFGKRLREMLIVLHRANPVLSWPAWIHVGLLGAAVLLLPFDHRIITGVAAWIKPIKFAVSNILYLWTLGWLLADLPAAAQRAVQRISWGVAVAIMVEIIIIYAQALRGTTSHYNISTPLNIILFNLMGIFIMLNTALIIWALVLVFRHRPHGPAAYVWGVRLGILFFLIGSLLGGIMIHQASHTVGAADGGPGLLGLGWSTRAGDLRIAHFLGLHALQFVPLAGWLLSRYLPRRAVLGTWAFALSYAALTGAIFWEAMHGIPLVAAP</sequence>
<keyword evidence="1" id="KW-1133">Transmembrane helix</keyword>
<dbReference type="RefSeq" id="WP_086593902.1">
    <property type="nucleotide sequence ID" value="NZ_MTSE01000004.1"/>
</dbReference>
<reference evidence="2 3" key="1">
    <citation type="submission" date="2017-01" db="EMBL/GenBank/DDBJ databases">
        <title>A new Hymenobacter.</title>
        <authorList>
            <person name="Liang Y."/>
            <person name="Feng F."/>
        </authorList>
    </citation>
    <scope>NUCLEOTIDE SEQUENCE [LARGE SCALE GENOMIC DNA]</scope>
    <source>
        <strain evidence="2">MIMBbqt21</strain>
    </source>
</reference>
<feature type="transmembrane region" description="Helical" evidence="1">
    <location>
        <begin position="39"/>
        <end position="60"/>
    </location>
</feature>
<evidence type="ECO:0000313" key="3">
    <source>
        <dbReference type="Proteomes" id="UP000194873"/>
    </source>
</evidence>
<feature type="transmembrane region" description="Helical" evidence="1">
    <location>
        <begin position="228"/>
        <end position="248"/>
    </location>
</feature>
<dbReference type="AlphaFoldDB" id="A0A243WFR6"/>
<keyword evidence="1" id="KW-0812">Transmembrane</keyword>
<feature type="transmembrane region" description="Helical" evidence="1">
    <location>
        <begin position="105"/>
        <end position="123"/>
    </location>
</feature>
<name>A0A243WFR6_9BACT</name>
<proteinExistence type="predicted"/>
<keyword evidence="1" id="KW-0472">Membrane</keyword>